<reference evidence="1 2" key="1">
    <citation type="journal article" date="2020" name="Cell">
        <title>Large-Scale Comparative Analyses of Tick Genomes Elucidate Their Genetic Diversity and Vector Capacities.</title>
        <authorList>
            <consortium name="Tick Genome and Microbiome Consortium (TIGMIC)"/>
            <person name="Jia N."/>
            <person name="Wang J."/>
            <person name="Shi W."/>
            <person name="Du L."/>
            <person name="Sun Y."/>
            <person name="Zhan W."/>
            <person name="Jiang J.F."/>
            <person name="Wang Q."/>
            <person name="Zhang B."/>
            <person name="Ji P."/>
            <person name="Bell-Sakyi L."/>
            <person name="Cui X.M."/>
            <person name="Yuan T.T."/>
            <person name="Jiang B.G."/>
            <person name="Yang W.F."/>
            <person name="Lam T.T."/>
            <person name="Chang Q.C."/>
            <person name="Ding S.J."/>
            <person name="Wang X.J."/>
            <person name="Zhu J.G."/>
            <person name="Ruan X.D."/>
            <person name="Zhao L."/>
            <person name="Wei J.T."/>
            <person name="Ye R.Z."/>
            <person name="Que T.C."/>
            <person name="Du C.H."/>
            <person name="Zhou Y.H."/>
            <person name="Cheng J.X."/>
            <person name="Dai P.F."/>
            <person name="Guo W.B."/>
            <person name="Han X.H."/>
            <person name="Huang E.J."/>
            <person name="Li L.F."/>
            <person name="Wei W."/>
            <person name="Gao Y.C."/>
            <person name="Liu J.Z."/>
            <person name="Shao H.Z."/>
            <person name="Wang X."/>
            <person name="Wang C.C."/>
            <person name="Yang T.C."/>
            <person name="Huo Q.B."/>
            <person name="Li W."/>
            <person name="Chen H.Y."/>
            <person name="Chen S.E."/>
            <person name="Zhou L.G."/>
            <person name="Ni X.B."/>
            <person name="Tian J.H."/>
            <person name="Sheng Y."/>
            <person name="Liu T."/>
            <person name="Pan Y.S."/>
            <person name="Xia L.Y."/>
            <person name="Li J."/>
            <person name="Zhao F."/>
            <person name="Cao W.C."/>
        </authorList>
    </citation>
    <scope>NUCLEOTIDE SEQUENCE [LARGE SCALE GENOMIC DNA]</scope>
    <source>
        <strain evidence="1">Iper-2018</strain>
    </source>
</reference>
<sequence length="396" mass="41942">MHASHEAASGSPRNSCLSASYAPDSARDVSLAAFLRPFLATPSLQRVCGFGRELLPVTAVGSVGMLASFQVDVAIDAARTYVEFVDLARSSDRCPTCIGVATTTTCLAHCSRGRLCSVPRVLGSYHGIKIGPLKTQAHGVRGDVYAANDVNFYIANFYYDGDAPAAHFQIGTESEPGPHGTNLPDENGSTAPLKGYRGANITIRVPDNKKITDYKYLGVWCESFGVNFGHVVIPSDFKLPQPQTIGTSVTGAHGVKIGSVVLTDANTIQLTNFHYDGAGPDAHFFVSPEPKPPKASGGTKLLNENGSNDKLPAYTGKDVTLKLPGKSTWADYKWFSVFCVMADTSFVTIDIPNVLTVPAFPETGGNHAAQSLPSVFLSLGLALFVALRLGQPSGSS</sequence>
<evidence type="ECO:0000313" key="2">
    <source>
        <dbReference type="Proteomes" id="UP000805193"/>
    </source>
</evidence>
<organism evidence="1 2">
    <name type="scientific">Ixodes persulcatus</name>
    <name type="common">Taiga tick</name>
    <dbReference type="NCBI Taxonomy" id="34615"/>
    <lineage>
        <taxon>Eukaryota</taxon>
        <taxon>Metazoa</taxon>
        <taxon>Ecdysozoa</taxon>
        <taxon>Arthropoda</taxon>
        <taxon>Chelicerata</taxon>
        <taxon>Arachnida</taxon>
        <taxon>Acari</taxon>
        <taxon>Parasitiformes</taxon>
        <taxon>Ixodida</taxon>
        <taxon>Ixodoidea</taxon>
        <taxon>Ixodidae</taxon>
        <taxon>Ixodinae</taxon>
        <taxon>Ixodes</taxon>
    </lineage>
</organism>
<evidence type="ECO:0000313" key="1">
    <source>
        <dbReference type="EMBL" id="KAG0431266.1"/>
    </source>
</evidence>
<keyword evidence="2" id="KW-1185">Reference proteome</keyword>
<dbReference type="EMBL" id="JABSTQ010009241">
    <property type="protein sequence ID" value="KAG0431266.1"/>
    <property type="molecule type" value="Genomic_DNA"/>
</dbReference>
<dbReference type="Proteomes" id="UP000805193">
    <property type="component" value="Unassembled WGS sequence"/>
</dbReference>
<proteinExistence type="predicted"/>
<name>A0AC60QB30_IXOPE</name>
<accession>A0AC60QB30</accession>
<protein>
    <submittedName>
        <fullName evidence="1">Uncharacterized protein</fullName>
    </submittedName>
</protein>
<comment type="caution">
    <text evidence="1">The sequence shown here is derived from an EMBL/GenBank/DDBJ whole genome shotgun (WGS) entry which is preliminary data.</text>
</comment>
<gene>
    <name evidence="1" type="ORF">HPB47_021953</name>
</gene>